<accession>A0A2S9JBP4</accession>
<reference evidence="2 3" key="1">
    <citation type="submission" date="2018-02" db="EMBL/GenBank/DDBJ databases">
        <title>The draft genome of Phyllobacterium myrsinacearum DSM5892.</title>
        <authorList>
            <person name="Li L."/>
            <person name="Liu L."/>
            <person name="Zhang X."/>
            <person name="Wang T."/>
        </authorList>
    </citation>
    <scope>NUCLEOTIDE SEQUENCE [LARGE SCALE GENOMIC DNA]</scope>
    <source>
        <strain evidence="2 3">DSM 5892</strain>
    </source>
</reference>
<keyword evidence="3" id="KW-1185">Reference proteome</keyword>
<evidence type="ECO:0000256" key="1">
    <source>
        <dbReference type="SAM" id="MobiDB-lite"/>
    </source>
</evidence>
<dbReference type="OrthoDB" id="8116245at2"/>
<feature type="compositionally biased region" description="Basic and acidic residues" evidence="1">
    <location>
        <begin position="38"/>
        <end position="51"/>
    </location>
</feature>
<feature type="region of interest" description="Disordered" evidence="1">
    <location>
        <begin position="37"/>
        <end position="59"/>
    </location>
</feature>
<dbReference type="Proteomes" id="UP000238563">
    <property type="component" value="Unassembled WGS sequence"/>
</dbReference>
<proteinExistence type="predicted"/>
<dbReference type="RefSeq" id="WP_105737216.1">
    <property type="nucleotide sequence ID" value="NZ_PVBT01000008.1"/>
</dbReference>
<gene>
    <name evidence="2" type="ORF">C5750_23220</name>
</gene>
<organism evidence="2 3">
    <name type="scientific">Phyllobacterium myrsinacearum</name>
    <dbReference type="NCBI Taxonomy" id="28101"/>
    <lineage>
        <taxon>Bacteria</taxon>
        <taxon>Pseudomonadati</taxon>
        <taxon>Pseudomonadota</taxon>
        <taxon>Alphaproteobacteria</taxon>
        <taxon>Hyphomicrobiales</taxon>
        <taxon>Phyllobacteriaceae</taxon>
        <taxon>Phyllobacterium</taxon>
    </lineage>
</organism>
<dbReference type="EMBL" id="PVBT01000008">
    <property type="protein sequence ID" value="PRD50226.1"/>
    <property type="molecule type" value="Genomic_DNA"/>
</dbReference>
<evidence type="ECO:0000313" key="3">
    <source>
        <dbReference type="Proteomes" id="UP000238563"/>
    </source>
</evidence>
<comment type="caution">
    <text evidence="2">The sequence shown here is derived from an EMBL/GenBank/DDBJ whole genome shotgun (WGS) entry which is preliminary data.</text>
</comment>
<name>A0A2S9JBP4_9HYPH</name>
<protein>
    <submittedName>
        <fullName evidence="2">Uncharacterized protein</fullName>
    </submittedName>
</protein>
<dbReference type="AlphaFoldDB" id="A0A2S9JBP4"/>
<evidence type="ECO:0000313" key="2">
    <source>
        <dbReference type="EMBL" id="PRD50226.1"/>
    </source>
</evidence>
<sequence>MSNEQICHVAVSQKNDTSWYYVLVIDGDAGPQIGPYRTEQEARSAGEKELADLDLGADE</sequence>